<protein>
    <submittedName>
        <fullName evidence="1">Uncharacterized protein</fullName>
    </submittedName>
</protein>
<evidence type="ECO:0000313" key="1">
    <source>
        <dbReference type="EMBL" id="SHG75800.1"/>
    </source>
</evidence>
<gene>
    <name evidence="1" type="ORF">SAMN04488116_2415</name>
</gene>
<evidence type="ECO:0000313" key="2">
    <source>
        <dbReference type="Proteomes" id="UP000184532"/>
    </source>
</evidence>
<proteinExistence type="predicted"/>
<keyword evidence="2" id="KW-1185">Reference proteome</keyword>
<dbReference type="AlphaFoldDB" id="A0A1M5MEQ0"/>
<organism evidence="1 2">
    <name type="scientific">Flagellimonas flava</name>
    <dbReference type="NCBI Taxonomy" id="570519"/>
    <lineage>
        <taxon>Bacteria</taxon>
        <taxon>Pseudomonadati</taxon>
        <taxon>Bacteroidota</taxon>
        <taxon>Flavobacteriia</taxon>
        <taxon>Flavobacteriales</taxon>
        <taxon>Flavobacteriaceae</taxon>
        <taxon>Flagellimonas</taxon>
    </lineage>
</organism>
<name>A0A1M5MEQ0_9FLAO</name>
<reference evidence="2" key="1">
    <citation type="submission" date="2016-11" db="EMBL/GenBank/DDBJ databases">
        <authorList>
            <person name="Varghese N."/>
            <person name="Submissions S."/>
        </authorList>
    </citation>
    <scope>NUCLEOTIDE SEQUENCE [LARGE SCALE GENOMIC DNA]</scope>
    <source>
        <strain evidence="2">DSM 22638</strain>
    </source>
</reference>
<dbReference type="EMBL" id="FQWL01000003">
    <property type="protein sequence ID" value="SHG75800.1"/>
    <property type="molecule type" value="Genomic_DNA"/>
</dbReference>
<dbReference type="Proteomes" id="UP000184532">
    <property type="component" value="Unassembled WGS sequence"/>
</dbReference>
<accession>A0A1M5MEQ0</accession>
<sequence length="106" mass="12091">MLKLLPLGREGGMTFYVRTEGRSDPFRHASVTPFPDRERSILVFQNKHQDVFLLNDLYGLSLLKTQFLQPTTFQPYFGYGGMVPSTATEFGMDLKFSGLFQSKIFA</sequence>